<reference evidence="1" key="1">
    <citation type="submission" date="2020-04" db="EMBL/GenBank/DDBJ databases">
        <authorList>
            <person name="Alioto T."/>
            <person name="Alioto T."/>
            <person name="Gomez Garrido J."/>
        </authorList>
    </citation>
    <scope>NUCLEOTIDE SEQUENCE</scope>
    <source>
        <strain evidence="1">A484AB</strain>
    </source>
</reference>
<keyword evidence="2" id="KW-1185">Reference proteome</keyword>
<dbReference type="OrthoDB" id="5282002at2759"/>
<comment type="caution">
    <text evidence="1">The sequence shown here is derived from an EMBL/GenBank/DDBJ whole genome shotgun (WGS) entry which is preliminary data.</text>
</comment>
<accession>A0A7D9L2H9</accession>
<protein>
    <submittedName>
        <fullName evidence="1">Uncharacterized protein</fullName>
    </submittedName>
</protein>
<proteinExistence type="predicted"/>
<organism evidence="1 2">
    <name type="scientific">Paramuricea clavata</name>
    <name type="common">Red gorgonian</name>
    <name type="synonym">Violescent sea-whip</name>
    <dbReference type="NCBI Taxonomy" id="317549"/>
    <lineage>
        <taxon>Eukaryota</taxon>
        <taxon>Metazoa</taxon>
        <taxon>Cnidaria</taxon>
        <taxon>Anthozoa</taxon>
        <taxon>Octocorallia</taxon>
        <taxon>Malacalcyonacea</taxon>
        <taxon>Plexauridae</taxon>
        <taxon>Paramuricea</taxon>
    </lineage>
</organism>
<dbReference type="Proteomes" id="UP001152795">
    <property type="component" value="Unassembled WGS sequence"/>
</dbReference>
<evidence type="ECO:0000313" key="2">
    <source>
        <dbReference type="Proteomes" id="UP001152795"/>
    </source>
</evidence>
<evidence type="ECO:0000313" key="1">
    <source>
        <dbReference type="EMBL" id="CAB4024774.1"/>
    </source>
</evidence>
<name>A0A7D9L2H9_PARCT</name>
<dbReference type="EMBL" id="CACRXK020013231">
    <property type="protein sequence ID" value="CAB4024774.1"/>
    <property type="molecule type" value="Genomic_DNA"/>
</dbReference>
<dbReference type="AlphaFoldDB" id="A0A7D9L2H9"/>
<gene>
    <name evidence="1" type="ORF">PACLA_8A060130</name>
</gene>
<sequence>MATLGHHGAVSSIIQFSPQLQVQRSLCDSSASEIVTEIWYSSLLSERTYNYLCASLRGLLALKSAADLKTATGGLTSLNESHLKVLREVWKRWLDMRVEGTSSIRKQRQEAMNADSGSFFGKINYYNCIPKEHVPTAQKYMEDGVFQRTQKCSFAENPTLTASSLFPKGGPFNYCCPPNVLPFVGWDYVEVKKFKHTKSLVTMYGKYIDSKLASFMEKLTSKQVSFDIILGNCVNIEEYLNKGTTYDRILTSNLMDYILLPELLRMYSDKLNRDNPYATLITECQNWVNFCPDADVSMMPFATPVQTAHFSRIVMQDTNDPVFANDGGTTFREYLDNSNEWQDYLRALFYVYDKRDETGTSNSSKLPILKELGNKFQLRLRDGFRNENRIVFFKQAVNRRRVTMVTGLERYMEWVAA</sequence>